<dbReference type="PANTHER" id="PTHR35790:SF4">
    <property type="entry name" value="HTH-TYPE TRANSCRIPTIONAL REGULATOR PCHR"/>
    <property type="match status" value="1"/>
</dbReference>
<name>A0A7W3TS94_9LACO</name>
<proteinExistence type="predicted"/>
<dbReference type="PROSITE" id="PS50995">
    <property type="entry name" value="HTH_MARR_2"/>
    <property type="match status" value="1"/>
</dbReference>
<gene>
    <name evidence="5" type="ORF">H5S40_07295</name>
</gene>
<dbReference type="SUPFAM" id="SSF46785">
    <property type="entry name" value="Winged helix' DNA-binding domain"/>
    <property type="match status" value="1"/>
</dbReference>
<keyword evidence="6" id="KW-1185">Reference proteome</keyword>
<protein>
    <submittedName>
        <fullName evidence="5">MarR family transcriptional regulator</fullName>
    </submittedName>
</protein>
<evidence type="ECO:0000313" key="5">
    <source>
        <dbReference type="EMBL" id="MBB1069954.1"/>
    </source>
</evidence>
<dbReference type="SMART" id="SM00347">
    <property type="entry name" value="HTH_MARR"/>
    <property type="match status" value="1"/>
</dbReference>
<keyword evidence="3" id="KW-0804">Transcription</keyword>
<keyword evidence="1" id="KW-0805">Transcription regulation</keyword>
<feature type="domain" description="HTH marR-type" evidence="4">
    <location>
        <begin position="6"/>
        <end position="156"/>
    </location>
</feature>
<evidence type="ECO:0000313" key="6">
    <source>
        <dbReference type="Proteomes" id="UP000518316"/>
    </source>
</evidence>
<evidence type="ECO:0000256" key="1">
    <source>
        <dbReference type="ARBA" id="ARBA00023015"/>
    </source>
</evidence>
<dbReference type="GO" id="GO:0003700">
    <property type="term" value="F:DNA-binding transcription factor activity"/>
    <property type="evidence" value="ECO:0007669"/>
    <property type="project" value="InterPro"/>
</dbReference>
<reference evidence="5 6" key="1">
    <citation type="submission" date="2020-07" db="EMBL/GenBank/DDBJ databases">
        <title>Description of Limosilactobacillus balticus sp. nov., Limosilactobacillus agrestis sp. nov., Limosilactobacillus albertensis sp. nov., Limosilactobacillus rudii sp. nov., Limosilactobacillus fastidiosus sp. nov., five novel Limosilactobacillus species isolated from the vertebrate gastrointestinal tract, and proposal of 6 subspecies of Limosilactobacillus reuteri adapted to the gastrointestinal tract of specific vertebrate hosts.</title>
        <authorList>
            <person name="Li F."/>
            <person name="Cheng C."/>
            <person name="Zheng J."/>
            <person name="Quevedo R.M."/>
            <person name="Li J."/>
            <person name="Roos S."/>
            <person name="Gaenzle M.G."/>
            <person name="Walter J."/>
        </authorList>
    </citation>
    <scope>NUCLEOTIDE SEQUENCE [LARGE SCALE GENOMIC DNA]</scope>
    <source>
        <strain evidence="5 6">RRLNB_1_1</strain>
    </source>
</reference>
<comment type="caution">
    <text evidence="5">The sequence shown here is derived from an EMBL/GenBank/DDBJ whole genome shotgun (WGS) entry which is preliminary data.</text>
</comment>
<dbReference type="Pfam" id="PF01047">
    <property type="entry name" value="MarR"/>
    <property type="match status" value="1"/>
</dbReference>
<dbReference type="AlphaFoldDB" id="A0A7W3TS94"/>
<evidence type="ECO:0000259" key="4">
    <source>
        <dbReference type="PROSITE" id="PS50995"/>
    </source>
</evidence>
<sequence>MTEAAVVKIHHTIEQLRAMHSNVHGSQEQKWIQDRIADDELKQIVLKLSIIAFHILSALEKNELTGIELAEKLCVTRGGITRAAKKLSQYQLIKMNKHPDNRKNIYYALTDRGRQIALVHDKMHDSVKKSIVGSLTAKYSKAELEMVAEFLEDLYKLEKQFN</sequence>
<dbReference type="InterPro" id="IPR052067">
    <property type="entry name" value="Metal_resp_HTH_trans_reg"/>
</dbReference>
<dbReference type="InterPro" id="IPR000835">
    <property type="entry name" value="HTH_MarR-typ"/>
</dbReference>
<organism evidence="5 6">
    <name type="scientific">Limosilactobacillus albertensis</name>
    <dbReference type="NCBI Taxonomy" id="2759752"/>
    <lineage>
        <taxon>Bacteria</taxon>
        <taxon>Bacillati</taxon>
        <taxon>Bacillota</taxon>
        <taxon>Bacilli</taxon>
        <taxon>Lactobacillales</taxon>
        <taxon>Lactobacillaceae</taxon>
        <taxon>Limosilactobacillus</taxon>
    </lineage>
</organism>
<dbReference type="EMBL" id="JACIVC010000061">
    <property type="protein sequence ID" value="MBB1069954.1"/>
    <property type="molecule type" value="Genomic_DNA"/>
</dbReference>
<dbReference type="RefSeq" id="WP_182598470.1">
    <property type="nucleotide sequence ID" value="NZ_JACIVC010000061.1"/>
</dbReference>
<dbReference type="PANTHER" id="PTHR35790">
    <property type="entry name" value="HTH-TYPE TRANSCRIPTIONAL REGULATOR PCHR"/>
    <property type="match status" value="1"/>
</dbReference>
<evidence type="ECO:0000256" key="2">
    <source>
        <dbReference type="ARBA" id="ARBA00023125"/>
    </source>
</evidence>
<dbReference type="GO" id="GO:0003677">
    <property type="term" value="F:DNA binding"/>
    <property type="evidence" value="ECO:0007669"/>
    <property type="project" value="UniProtKB-KW"/>
</dbReference>
<dbReference type="InterPro" id="IPR036390">
    <property type="entry name" value="WH_DNA-bd_sf"/>
</dbReference>
<accession>A0A7W3TS94</accession>
<evidence type="ECO:0000256" key="3">
    <source>
        <dbReference type="ARBA" id="ARBA00023163"/>
    </source>
</evidence>
<dbReference type="InterPro" id="IPR036388">
    <property type="entry name" value="WH-like_DNA-bd_sf"/>
</dbReference>
<dbReference type="Proteomes" id="UP000518316">
    <property type="component" value="Unassembled WGS sequence"/>
</dbReference>
<dbReference type="Gene3D" id="1.10.10.10">
    <property type="entry name" value="Winged helix-like DNA-binding domain superfamily/Winged helix DNA-binding domain"/>
    <property type="match status" value="1"/>
</dbReference>
<keyword evidence="2" id="KW-0238">DNA-binding</keyword>